<reference evidence="1" key="2">
    <citation type="journal article" date="2023" name="IMA Fungus">
        <title>Comparative genomic study of the Penicillium genus elucidates a diverse pangenome and 15 lateral gene transfer events.</title>
        <authorList>
            <person name="Petersen C."/>
            <person name="Sorensen T."/>
            <person name="Nielsen M.R."/>
            <person name="Sondergaard T.E."/>
            <person name="Sorensen J.L."/>
            <person name="Fitzpatrick D.A."/>
            <person name="Frisvad J.C."/>
            <person name="Nielsen K.L."/>
        </authorList>
    </citation>
    <scope>NUCLEOTIDE SEQUENCE</scope>
    <source>
        <strain evidence="1">IBT 26290</strain>
    </source>
</reference>
<evidence type="ECO:0000313" key="1">
    <source>
        <dbReference type="EMBL" id="KAJ5168335.1"/>
    </source>
</evidence>
<gene>
    <name evidence="1" type="ORF">N7482_003929</name>
</gene>
<proteinExistence type="predicted"/>
<dbReference type="EMBL" id="JAPQKN010000002">
    <property type="protein sequence ID" value="KAJ5168335.1"/>
    <property type="molecule type" value="Genomic_DNA"/>
</dbReference>
<evidence type="ECO:0000313" key="2">
    <source>
        <dbReference type="Proteomes" id="UP001149163"/>
    </source>
</evidence>
<dbReference type="RefSeq" id="XP_056544796.1">
    <property type="nucleotide sequence ID" value="XM_056686054.1"/>
</dbReference>
<dbReference type="AlphaFoldDB" id="A0A9W9I859"/>
<comment type="caution">
    <text evidence="1">The sequence shown here is derived from an EMBL/GenBank/DDBJ whole genome shotgun (WGS) entry which is preliminary data.</text>
</comment>
<accession>A0A9W9I859</accession>
<dbReference type="GeneID" id="81425230"/>
<name>A0A9W9I859_9EURO</name>
<keyword evidence="2" id="KW-1185">Reference proteome</keyword>
<protein>
    <submittedName>
        <fullName evidence="1">Uncharacterized protein</fullName>
    </submittedName>
</protein>
<organism evidence="1 2">
    <name type="scientific">Penicillium canariense</name>
    <dbReference type="NCBI Taxonomy" id="189055"/>
    <lineage>
        <taxon>Eukaryota</taxon>
        <taxon>Fungi</taxon>
        <taxon>Dikarya</taxon>
        <taxon>Ascomycota</taxon>
        <taxon>Pezizomycotina</taxon>
        <taxon>Eurotiomycetes</taxon>
        <taxon>Eurotiomycetidae</taxon>
        <taxon>Eurotiales</taxon>
        <taxon>Aspergillaceae</taxon>
        <taxon>Penicillium</taxon>
    </lineage>
</organism>
<reference evidence="1" key="1">
    <citation type="submission" date="2022-11" db="EMBL/GenBank/DDBJ databases">
        <authorList>
            <person name="Petersen C."/>
        </authorList>
    </citation>
    <scope>NUCLEOTIDE SEQUENCE</scope>
    <source>
        <strain evidence="1">IBT 26290</strain>
    </source>
</reference>
<sequence>MKHGRVRCVLGAELPPSLVVGALRGSGGETVVSAVLSAWPGTFRFPIRDEDLAKAGQTGVAPYRCPHPLKEVSTEINVTRQPVRKLGIGTDMQHAWHSVQKTSEFPGSGLRRGRGISCRT</sequence>
<dbReference type="Proteomes" id="UP001149163">
    <property type="component" value="Unassembled WGS sequence"/>
</dbReference>